<gene>
    <name evidence="1" type="ORF">Pan54_26410</name>
</gene>
<comment type="caution">
    <text evidence="1">The sequence shown here is derived from an EMBL/GenBank/DDBJ whole genome shotgun (WGS) entry which is preliminary data.</text>
</comment>
<dbReference type="AlphaFoldDB" id="A0A5C5XGH6"/>
<keyword evidence="2" id="KW-1185">Reference proteome</keyword>
<sequence length="196" mass="20912">MSKPLSRLIAQANLLHSYRKCALIVWFTITTIGLPLYSQAASHPDCPCGCQSPSPEHADSTPGKSCCQSSTRSTSPSRSCCQNNSRNNEPLACQLKNLSENTPQCKSTGSSTCNCSSSITLSNSHQSSSQNPNLNALCRCGKVSTSHLSLTEILDVPPELGQIAGSEIIQSSVPTLSLYESPLNELLTPPPKEETC</sequence>
<reference evidence="1 2" key="1">
    <citation type="submission" date="2019-02" db="EMBL/GenBank/DDBJ databases">
        <title>Deep-cultivation of Planctomycetes and their phenomic and genomic characterization uncovers novel biology.</title>
        <authorList>
            <person name="Wiegand S."/>
            <person name="Jogler M."/>
            <person name="Boedeker C."/>
            <person name="Pinto D."/>
            <person name="Vollmers J."/>
            <person name="Rivas-Marin E."/>
            <person name="Kohn T."/>
            <person name="Peeters S.H."/>
            <person name="Heuer A."/>
            <person name="Rast P."/>
            <person name="Oberbeckmann S."/>
            <person name="Bunk B."/>
            <person name="Jeske O."/>
            <person name="Meyerdierks A."/>
            <person name="Storesund J.E."/>
            <person name="Kallscheuer N."/>
            <person name="Luecker S."/>
            <person name="Lage O.M."/>
            <person name="Pohl T."/>
            <person name="Merkel B.J."/>
            <person name="Hornburger P."/>
            <person name="Mueller R.-W."/>
            <person name="Bruemmer F."/>
            <person name="Labrenz M."/>
            <person name="Spormann A.M."/>
            <person name="Op Den Camp H."/>
            <person name="Overmann J."/>
            <person name="Amann R."/>
            <person name="Jetten M.S.M."/>
            <person name="Mascher T."/>
            <person name="Medema M.H."/>
            <person name="Devos D.P."/>
            <person name="Kaster A.-K."/>
            <person name="Ovreas L."/>
            <person name="Rohde M."/>
            <person name="Galperin M.Y."/>
            <person name="Jogler C."/>
        </authorList>
    </citation>
    <scope>NUCLEOTIDE SEQUENCE [LARGE SCALE GENOMIC DNA]</scope>
    <source>
        <strain evidence="1 2">Pan54</strain>
    </source>
</reference>
<name>A0A5C5XGH6_9PLAN</name>
<accession>A0A5C5XGH6</accession>
<dbReference type="Proteomes" id="UP000316095">
    <property type="component" value="Unassembled WGS sequence"/>
</dbReference>
<organism evidence="1 2">
    <name type="scientific">Rubinisphaera italica</name>
    <dbReference type="NCBI Taxonomy" id="2527969"/>
    <lineage>
        <taxon>Bacteria</taxon>
        <taxon>Pseudomonadati</taxon>
        <taxon>Planctomycetota</taxon>
        <taxon>Planctomycetia</taxon>
        <taxon>Planctomycetales</taxon>
        <taxon>Planctomycetaceae</taxon>
        <taxon>Rubinisphaera</taxon>
    </lineage>
</organism>
<proteinExistence type="predicted"/>
<dbReference type="EMBL" id="SJPG01000001">
    <property type="protein sequence ID" value="TWT61904.1"/>
    <property type="molecule type" value="Genomic_DNA"/>
</dbReference>
<evidence type="ECO:0000313" key="1">
    <source>
        <dbReference type="EMBL" id="TWT61904.1"/>
    </source>
</evidence>
<evidence type="ECO:0000313" key="2">
    <source>
        <dbReference type="Proteomes" id="UP000316095"/>
    </source>
</evidence>
<protein>
    <submittedName>
        <fullName evidence="1">Uncharacterized protein</fullName>
    </submittedName>
</protein>